<sequence>MTLKTGDQVVQELPWRWRAQGTIFLVGGLGFMFDAWDVTLNGFLIPLVSDEWGLSKAEGAWVGTANLIGMAIGAFVWGGIADTIGRKRAFSLTLLMFSVFSVAGALAPDFVTFCVFRFLAGLGLGGCIPVDYALVGEFTPAKVRGRVLTAMDVWWPIGATLCGVVSTALQPNWRAMLLVMVLPALLLFWVRLSVPESPMYLVRRGKTEEARRVIDGLIAKTKAQVGPWELPPPERMPRLSATSMIEQFKDLWRYSAKITSASWALFLTVFLLYYGALTWLPAILKAQGYGNYAAFMVTTLMTAVGIVGVLVSAWLVDVVGRKWVIGLSGPVSALAMVVFAVQLDIPGAAKFWIGLFGFVIELTIPALYAYVSELYPTRLRASGFGWASTISRIGAGFVPLIFGSLLWPYLGLPMTFLVIGVLLALASLWMAVAAPETKDRELDEISPAGPLP</sequence>
<feature type="transmembrane region" description="Helical" evidence="6">
    <location>
        <begin position="113"/>
        <end position="135"/>
    </location>
</feature>
<keyword evidence="2" id="KW-0813">Transport</keyword>
<evidence type="ECO:0000256" key="1">
    <source>
        <dbReference type="ARBA" id="ARBA00004651"/>
    </source>
</evidence>
<feature type="transmembrane region" description="Helical" evidence="6">
    <location>
        <begin position="89"/>
        <end position="107"/>
    </location>
</feature>
<keyword evidence="4 6" id="KW-1133">Transmembrane helix</keyword>
<feature type="transmembrane region" description="Helical" evidence="6">
    <location>
        <begin position="59"/>
        <end position="77"/>
    </location>
</feature>
<feature type="transmembrane region" description="Helical" evidence="6">
    <location>
        <begin position="323"/>
        <end position="345"/>
    </location>
</feature>
<proteinExistence type="predicted"/>
<evidence type="ECO:0000256" key="2">
    <source>
        <dbReference type="ARBA" id="ARBA00022448"/>
    </source>
</evidence>
<name>A0ABS8ZDT2_9PSEU</name>
<evidence type="ECO:0000313" key="9">
    <source>
        <dbReference type="Proteomes" id="UP001521150"/>
    </source>
</evidence>
<dbReference type="InterPro" id="IPR005828">
    <property type="entry name" value="MFS_sugar_transport-like"/>
</dbReference>
<dbReference type="InterPro" id="IPR036259">
    <property type="entry name" value="MFS_trans_sf"/>
</dbReference>
<dbReference type="InterPro" id="IPR005829">
    <property type="entry name" value="Sugar_transporter_CS"/>
</dbReference>
<dbReference type="RefSeq" id="WP_233726820.1">
    <property type="nucleotide sequence ID" value="NZ_JAJVCN010000002.1"/>
</dbReference>
<evidence type="ECO:0000256" key="6">
    <source>
        <dbReference type="SAM" id="Phobius"/>
    </source>
</evidence>
<keyword evidence="9" id="KW-1185">Reference proteome</keyword>
<evidence type="ECO:0000313" key="8">
    <source>
        <dbReference type="EMBL" id="MCE7005233.1"/>
    </source>
</evidence>
<dbReference type="EMBL" id="JAJVCN010000002">
    <property type="protein sequence ID" value="MCE7005233.1"/>
    <property type="molecule type" value="Genomic_DNA"/>
</dbReference>
<comment type="subcellular location">
    <subcellularLocation>
        <location evidence="1">Cell membrane</location>
        <topology evidence="1">Multi-pass membrane protein</topology>
    </subcellularLocation>
</comment>
<feature type="domain" description="Major facilitator superfamily (MFS) profile" evidence="7">
    <location>
        <begin position="23"/>
        <end position="438"/>
    </location>
</feature>
<feature type="transmembrane region" description="Helical" evidence="6">
    <location>
        <begin position="261"/>
        <end position="280"/>
    </location>
</feature>
<feature type="transmembrane region" description="Helical" evidence="6">
    <location>
        <begin position="351"/>
        <end position="371"/>
    </location>
</feature>
<dbReference type="PANTHER" id="PTHR23511">
    <property type="entry name" value="SYNAPTIC VESICLE GLYCOPROTEIN 2"/>
    <property type="match status" value="1"/>
</dbReference>
<feature type="transmembrane region" description="Helical" evidence="6">
    <location>
        <begin position="292"/>
        <end position="316"/>
    </location>
</feature>
<dbReference type="PANTHER" id="PTHR23511:SF34">
    <property type="entry name" value="SYNAPTIC VESICLE GLYCOPROTEIN 2"/>
    <property type="match status" value="1"/>
</dbReference>
<dbReference type="Gene3D" id="1.20.1250.20">
    <property type="entry name" value="MFS general substrate transporter like domains"/>
    <property type="match status" value="1"/>
</dbReference>
<feature type="transmembrane region" description="Helical" evidence="6">
    <location>
        <begin position="21"/>
        <end position="39"/>
    </location>
</feature>
<evidence type="ECO:0000259" key="7">
    <source>
        <dbReference type="PROSITE" id="PS50850"/>
    </source>
</evidence>
<dbReference type="Pfam" id="PF00083">
    <property type="entry name" value="Sugar_tr"/>
    <property type="match status" value="1"/>
</dbReference>
<feature type="transmembrane region" description="Helical" evidence="6">
    <location>
        <begin position="383"/>
        <end position="407"/>
    </location>
</feature>
<protein>
    <submittedName>
        <fullName evidence="8">MFS transporter</fullName>
    </submittedName>
</protein>
<accession>A0ABS8ZDT2</accession>
<dbReference type="InterPro" id="IPR020846">
    <property type="entry name" value="MFS_dom"/>
</dbReference>
<dbReference type="PROSITE" id="PS00216">
    <property type="entry name" value="SUGAR_TRANSPORT_1"/>
    <property type="match status" value="1"/>
</dbReference>
<organism evidence="8 9">
    <name type="scientific">Kibdelosporangium philippinense</name>
    <dbReference type="NCBI Taxonomy" id="211113"/>
    <lineage>
        <taxon>Bacteria</taxon>
        <taxon>Bacillati</taxon>
        <taxon>Actinomycetota</taxon>
        <taxon>Actinomycetes</taxon>
        <taxon>Pseudonocardiales</taxon>
        <taxon>Pseudonocardiaceae</taxon>
        <taxon>Kibdelosporangium</taxon>
    </lineage>
</organism>
<dbReference type="SUPFAM" id="SSF103473">
    <property type="entry name" value="MFS general substrate transporter"/>
    <property type="match status" value="1"/>
</dbReference>
<feature type="transmembrane region" description="Helical" evidence="6">
    <location>
        <begin position="147"/>
        <end position="169"/>
    </location>
</feature>
<evidence type="ECO:0000256" key="5">
    <source>
        <dbReference type="ARBA" id="ARBA00023136"/>
    </source>
</evidence>
<feature type="transmembrane region" description="Helical" evidence="6">
    <location>
        <begin position="413"/>
        <end position="432"/>
    </location>
</feature>
<dbReference type="PROSITE" id="PS00217">
    <property type="entry name" value="SUGAR_TRANSPORT_2"/>
    <property type="match status" value="1"/>
</dbReference>
<comment type="caution">
    <text evidence="8">The sequence shown here is derived from an EMBL/GenBank/DDBJ whole genome shotgun (WGS) entry which is preliminary data.</text>
</comment>
<keyword evidence="5 6" id="KW-0472">Membrane</keyword>
<dbReference type="CDD" id="cd17316">
    <property type="entry name" value="MFS_SV2_like"/>
    <property type="match status" value="1"/>
</dbReference>
<gene>
    <name evidence="8" type="ORF">LWC34_20725</name>
</gene>
<dbReference type="PROSITE" id="PS50850">
    <property type="entry name" value="MFS"/>
    <property type="match status" value="1"/>
</dbReference>
<evidence type="ECO:0000256" key="4">
    <source>
        <dbReference type="ARBA" id="ARBA00022989"/>
    </source>
</evidence>
<evidence type="ECO:0000256" key="3">
    <source>
        <dbReference type="ARBA" id="ARBA00022692"/>
    </source>
</evidence>
<dbReference type="Proteomes" id="UP001521150">
    <property type="component" value="Unassembled WGS sequence"/>
</dbReference>
<feature type="transmembrane region" description="Helical" evidence="6">
    <location>
        <begin position="175"/>
        <end position="194"/>
    </location>
</feature>
<reference evidence="8 9" key="1">
    <citation type="submission" date="2021-12" db="EMBL/GenBank/DDBJ databases">
        <title>Genome sequence of Kibdelosporangium philippinense ATCC 49844.</title>
        <authorList>
            <person name="Fedorov E.A."/>
            <person name="Omeragic M."/>
            <person name="Shalygina K.F."/>
            <person name="Maclea K.S."/>
        </authorList>
    </citation>
    <scope>NUCLEOTIDE SEQUENCE [LARGE SCALE GENOMIC DNA]</scope>
    <source>
        <strain evidence="8 9">ATCC 49844</strain>
    </source>
</reference>
<keyword evidence="3 6" id="KW-0812">Transmembrane</keyword>